<evidence type="ECO:0000313" key="7">
    <source>
        <dbReference type="Proteomes" id="UP000001116"/>
    </source>
</evidence>
<dbReference type="Pfam" id="PF16925">
    <property type="entry name" value="TetR_C_13"/>
    <property type="match status" value="1"/>
</dbReference>
<dbReference type="GO" id="GO:0003677">
    <property type="term" value="F:DNA binding"/>
    <property type="evidence" value="ECO:0007669"/>
    <property type="project" value="UniProtKB-UniRule"/>
</dbReference>
<organism evidence="6 7">
    <name type="scientific">Kineococcus radiotolerans (strain ATCC BAA-149 / DSM 14245 / SRS30216)</name>
    <dbReference type="NCBI Taxonomy" id="266940"/>
    <lineage>
        <taxon>Bacteria</taxon>
        <taxon>Bacillati</taxon>
        <taxon>Actinomycetota</taxon>
        <taxon>Actinomycetes</taxon>
        <taxon>Kineosporiales</taxon>
        <taxon>Kineosporiaceae</taxon>
        <taxon>Kineococcus</taxon>
    </lineage>
</organism>
<protein>
    <submittedName>
        <fullName evidence="6">Transcriptional regulator, TetR family</fullName>
    </submittedName>
</protein>
<dbReference type="InterPro" id="IPR023772">
    <property type="entry name" value="DNA-bd_HTH_TetR-type_CS"/>
</dbReference>
<accession>A6WA33</accession>
<dbReference type="PANTHER" id="PTHR47506:SF1">
    <property type="entry name" value="HTH-TYPE TRANSCRIPTIONAL REGULATOR YJDC"/>
    <property type="match status" value="1"/>
</dbReference>
<dbReference type="PRINTS" id="PR00455">
    <property type="entry name" value="HTHTETR"/>
</dbReference>
<gene>
    <name evidence="6" type="ordered locus">Krad_2189</name>
</gene>
<dbReference type="PROSITE" id="PS50977">
    <property type="entry name" value="HTH_TETR_2"/>
    <property type="match status" value="1"/>
</dbReference>
<dbReference type="Proteomes" id="UP000001116">
    <property type="component" value="Chromosome"/>
</dbReference>
<dbReference type="PANTHER" id="PTHR47506">
    <property type="entry name" value="TRANSCRIPTIONAL REGULATORY PROTEIN"/>
    <property type="match status" value="1"/>
</dbReference>
<dbReference type="Gene3D" id="1.10.357.10">
    <property type="entry name" value="Tetracycline Repressor, domain 2"/>
    <property type="match status" value="1"/>
</dbReference>
<dbReference type="KEGG" id="kra:Krad_2189"/>
<dbReference type="AlphaFoldDB" id="A6WA33"/>
<feature type="DNA-binding region" description="H-T-H motif" evidence="4">
    <location>
        <begin position="29"/>
        <end position="48"/>
    </location>
</feature>
<keyword evidence="7" id="KW-1185">Reference proteome</keyword>
<dbReference type="SUPFAM" id="SSF46689">
    <property type="entry name" value="Homeodomain-like"/>
    <property type="match status" value="1"/>
</dbReference>
<keyword evidence="2 4" id="KW-0238">DNA-binding</keyword>
<feature type="domain" description="HTH tetR-type" evidence="5">
    <location>
        <begin position="6"/>
        <end position="66"/>
    </location>
</feature>
<evidence type="ECO:0000259" key="5">
    <source>
        <dbReference type="PROSITE" id="PS50977"/>
    </source>
</evidence>
<evidence type="ECO:0000256" key="2">
    <source>
        <dbReference type="ARBA" id="ARBA00023125"/>
    </source>
</evidence>
<dbReference type="Gene3D" id="1.10.10.60">
    <property type="entry name" value="Homeodomain-like"/>
    <property type="match status" value="1"/>
</dbReference>
<name>A6WA33_KINRD</name>
<keyword evidence="3" id="KW-0804">Transcription</keyword>
<keyword evidence="1" id="KW-0805">Transcription regulation</keyword>
<dbReference type="SUPFAM" id="SSF48498">
    <property type="entry name" value="Tetracyclin repressor-like, C-terminal domain"/>
    <property type="match status" value="1"/>
</dbReference>
<dbReference type="EMBL" id="CP000750">
    <property type="protein sequence ID" value="ABS03672.1"/>
    <property type="molecule type" value="Genomic_DNA"/>
</dbReference>
<dbReference type="InterPro" id="IPR009057">
    <property type="entry name" value="Homeodomain-like_sf"/>
</dbReference>
<reference evidence="7" key="1">
    <citation type="journal article" date="2008" name="PLoS ONE">
        <title>Survival in nuclear waste, extreme resistance, and potential applications gleaned from the genome sequence of Kineococcus radiotolerans SRS30216.</title>
        <authorList>
            <person name="Bagwell C.E."/>
            <person name="Bhat S."/>
            <person name="Hawkins G.M."/>
            <person name="Smith B.W."/>
            <person name="Biswas T."/>
            <person name="Hoover T.R."/>
            <person name="Saunders E."/>
            <person name="Han C.S."/>
            <person name="Tsodikov O.V."/>
            <person name="Shimkets L.J."/>
        </authorList>
    </citation>
    <scope>NUCLEOTIDE SEQUENCE [LARGE SCALE GENOMIC DNA]</scope>
    <source>
        <strain evidence="7">ATCC BAA-149 / DSM 14245 / SRS30216</strain>
    </source>
</reference>
<evidence type="ECO:0000256" key="1">
    <source>
        <dbReference type="ARBA" id="ARBA00023015"/>
    </source>
</evidence>
<evidence type="ECO:0000256" key="4">
    <source>
        <dbReference type="PROSITE-ProRule" id="PRU00335"/>
    </source>
</evidence>
<dbReference type="InterPro" id="IPR001647">
    <property type="entry name" value="HTH_TetR"/>
</dbReference>
<sequence>MARPRTFDEHDVVTTARRRFTETGYHGTSVGDLSAATGLSKGSLYGAFGDKEALFRRVFEEYCAAADQSAAARVEGPEDEALDRLRDWLHSPDDVVGGDNGSRHPGCLLAKGTAELAWTDEAVAARSRATFQVLFDSCRQLIEQAQRAGHVNPTADPAVLGQLVVATHRGLEALTEAGVDAGTLNRIADAAIDNLTPGSRRR</sequence>
<dbReference type="InterPro" id="IPR011075">
    <property type="entry name" value="TetR_C"/>
</dbReference>
<dbReference type="eggNOG" id="COG1309">
    <property type="taxonomic scope" value="Bacteria"/>
</dbReference>
<evidence type="ECO:0000313" key="6">
    <source>
        <dbReference type="EMBL" id="ABS03672.1"/>
    </source>
</evidence>
<evidence type="ECO:0000256" key="3">
    <source>
        <dbReference type="ARBA" id="ARBA00023163"/>
    </source>
</evidence>
<dbReference type="RefSeq" id="WP_011981189.1">
    <property type="nucleotide sequence ID" value="NC_009664.2"/>
</dbReference>
<dbReference type="InterPro" id="IPR036271">
    <property type="entry name" value="Tet_transcr_reg_TetR-rel_C_sf"/>
</dbReference>
<dbReference type="Pfam" id="PF00440">
    <property type="entry name" value="TetR_N"/>
    <property type="match status" value="1"/>
</dbReference>
<dbReference type="PROSITE" id="PS01081">
    <property type="entry name" value="HTH_TETR_1"/>
    <property type="match status" value="1"/>
</dbReference>
<dbReference type="HOGENOM" id="CLU_069356_28_0_11"/>
<proteinExistence type="predicted"/>
<dbReference type="OrthoDB" id="9805134at2"/>